<keyword evidence="4" id="KW-0238">DNA-binding</keyword>
<dbReference type="InterPro" id="IPR027454">
    <property type="entry name" value="Histone_HNS_N"/>
</dbReference>
<evidence type="ECO:0000256" key="4">
    <source>
        <dbReference type="ARBA" id="ARBA00023125"/>
    </source>
</evidence>
<feature type="region of interest" description="Disordered" evidence="6">
    <location>
        <begin position="128"/>
        <end position="154"/>
    </location>
</feature>
<dbReference type="Gene3D" id="4.10.430.10">
    <property type="entry name" value="Histone-like protein H-NS, C-terminal domain"/>
    <property type="match status" value="1"/>
</dbReference>
<dbReference type="Gene3D" id="1.10.287.1050">
    <property type="entry name" value="H-NS histone-like proteins"/>
    <property type="match status" value="1"/>
</dbReference>
<dbReference type="GO" id="GO:0003680">
    <property type="term" value="F:minor groove of adenine-thymine-rich DNA binding"/>
    <property type="evidence" value="ECO:0007669"/>
    <property type="project" value="TreeGrafter"/>
</dbReference>
<reference evidence="8 9" key="1">
    <citation type="submission" date="2019-11" db="EMBL/GenBank/DDBJ databases">
        <title>Using colonization assays and comparative genomics to discover symbiosis behaviors and factors in Vibrio fischeri.</title>
        <authorList>
            <person name="Bongrand C."/>
            <person name="Moriano-Gutierrez S."/>
            <person name="Arevalo P."/>
            <person name="Mcfall-Ngai M."/>
            <person name="Visick K."/>
            <person name="Polz M.F."/>
            <person name="Ruby E.G."/>
        </authorList>
    </citation>
    <scope>NUCLEOTIDE SEQUENCE [LARGE SCALE GENOMIC DNA]</scope>
    <source>
        <strain evidence="9">emors.3.2</strain>
    </source>
</reference>
<comment type="caution">
    <text evidence="8">The sequence shown here is derived from an EMBL/GenBank/DDBJ whole genome shotgun (WGS) entry which is preliminary data.</text>
</comment>
<comment type="subcellular location">
    <subcellularLocation>
        <location evidence="1">Cytoplasm</location>
        <location evidence="1">Nucleoid</location>
    </subcellularLocation>
</comment>
<dbReference type="GO" id="GO:0000976">
    <property type="term" value="F:transcription cis-regulatory region binding"/>
    <property type="evidence" value="ECO:0007669"/>
    <property type="project" value="TreeGrafter"/>
</dbReference>
<dbReference type="SMART" id="SM00528">
    <property type="entry name" value="HNS"/>
    <property type="match status" value="1"/>
</dbReference>
<dbReference type="GO" id="GO:0005829">
    <property type="term" value="C:cytosol"/>
    <property type="evidence" value="ECO:0007669"/>
    <property type="project" value="TreeGrafter"/>
</dbReference>
<keyword evidence="5" id="KW-0175">Coiled coil</keyword>
<dbReference type="GO" id="GO:0003681">
    <property type="term" value="F:bent DNA binding"/>
    <property type="evidence" value="ECO:0007669"/>
    <property type="project" value="TreeGrafter"/>
</dbReference>
<dbReference type="PANTHER" id="PTHR38097">
    <property type="match status" value="1"/>
</dbReference>
<protein>
    <submittedName>
        <fullName evidence="8">H-NS histone family protein</fullName>
    </submittedName>
</protein>
<dbReference type="InterPro" id="IPR037150">
    <property type="entry name" value="H-NS_C_dom_sf"/>
</dbReference>
<name>A0A6I3YW10_ALIFS</name>
<dbReference type="PANTHER" id="PTHR38097:SF2">
    <property type="entry name" value="DNA-BINDING PROTEIN STPA"/>
    <property type="match status" value="1"/>
</dbReference>
<evidence type="ECO:0000313" key="9">
    <source>
        <dbReference type="Proteomes" id="UP000435323"/>
    </source>
</evidence>
<keyword evidence="3" id="KW-0963">Cytoplasm</keyword>
<dbReference type="GO" id="GO:0032993">
    <property type="term" value="C:protein-DNA complex"/>
    <property type="evidence" value="ECO:0007669"/>
    <property type="project" value="TreeGrafter"/>
</dbReference>
<dbReference type="SUPFAM" id="SSF81273">
    <property type="entry name" value="H-NS histone-like proteins"/>
    <property type="match status" value="2"/>
</dbReference>
<evidence type="ECO:0000256" key="6">
    <source>
        <dbReference type="SAM" id="MobiDB-lite"/>
    </source>
</evidence>
<dbReference type="Pfam" id="PF22470">
    <property type="entry name" value="Histone_HNS_N"/>
    <property type="match status" value="1"/>
</dbReference>
<dbReference type="InterPro" id="IPR054180">
    <property type="entry name" value="H-NS-like_N"/>
</dbReference>
<proteinExistence type="inferred from homology"/>
<keyword evidence="7" id="KW-0812">Transmembrane</keyword>
<sequence>MDIININIINIFLFLYLEICYIIFLLYYNHIIKIIMESNMSDTIKTLLNLRSLRALSREMTLEQLEEALEKLQSVVAERQESEAEERAQLAEKQAKLEEFRQMMIDSGIAPEDLLDTMSATTVKTKQKRAPRPAKYKFQDHAGEEKTWTGQGRTPSALQAQLDAGKKLEEFLI</sequence>
<gene>
    <name evidence="8" type="ORF">GNP77_16600</name>
</gene>
<feature type="compositionally biased region" description="Basic and acidic residues" evidence="6">
    <location>
        <begin position="137"/>
        <end position="147"/>
    </location>
</feature>
<dbReference type="AlphaFoldDB" id="A0A6I3YW10"/>
<evidence type="ECO:0000256" key="1">
    <source>
        <dbReference type="ARBA" id="ARBA00004453"/>
    </source>
</evidence>
<comment type="similarity">
    <text evidence="2">Belongs to the histone-like protein H-NS family.</text>
</comment>
<evidence type="ECO:0000256" key="3">
    <source>
        <dbReference type="ARBA" id="ARBA00022490"/>
    </source>
</evidence>
<dbReference type="GO" id="GO:0046983">
    <property type="term" value="F:protein dimerization activity"/>
    <property type="evidence" value="ECO:0007669"/>
    <property type="project" value="InterPro"/>
</dbReference>
<evidence type="ECO:0000256" key="7">
    <source>
        <dbReference type="SAM" id="Phobius"/>
    </source>
</evidence>
<evidence type="ECO:0000313" key="8">
    <source>
        <dbReference type="EMBL" id="MUK46981.1"/>
    </source>
</evidence>
<dbReference type="Proteomes" id="UP000435323">
    <property type="component" value="Unassembled WGS sequence"/>
</dbReference>
<dbReference type="FunFam" id="4.10.430.10:FF:000001">
    <property type="entry name" value="DNA-binding protein"/>
    <property type="match status" value="1"/>
</dbReference>
<evidence type="ECO:0000256" key="2">
    <source>
        <dbReference type="ARBA" id="ARBA00010610"/>
    </source>
</evidence>
<feature type="transmembrane region" description="Helical" evidence="7">
    <location>
        <begin position="6"/>
        <end position="28"/>
    </location>
</feature>
<dbReference type="GO" id="GO:0009295">
    <property type="term" value="C:nucleoid"/>
    <property type="evidence" value="ECO:0007669"/>
    <property type="project" value="UniProtKB-SubCell"/>
</dbReference>
<dbReference type="GO" id="GO:0001217">
    <property type="term" value="F:DNA-binding transcription repressor activity"/>
    <property type="evidence" value="ECO:0007669"/>
    <property type="project" value="TreeGrafter"/>
</dbReference>
<dbReference type="EMBL" id="WOBO01000020">
    <property type="protein sequence ID" value="MUK46981.1"/>
    <property type="molecule type" value="Genomic_DNA"/>
</dbReference>
<keyword evidence="7" id="KW-1133">Transmembrane helix</keyword>
<feature type="coiled-coil region" evidence="5">
    <location>
        <begin position="55"/>
        <end position="103"/>
    </location>
</feature>
<keyword evidence="7" id="KW-0472">Membrane</keyword>
<dbReference type="InterPro" id="IPR027444">
    <property type="entry name" value="H-NS_C_dom"/>
</dbReference>
<dbReference type="Pfam" id="PF00816">
    <property type="entry name" value="Histone_HNS"/>
    <property type="match status" value="1"/>
</dbReference>
<accession>A0A6I3YW10</accession>
<evidence type="ECO:0000256" key="5">
    <source>
        <dbReference type="SAM" id="Coils"/>
    </source>
</evidence>
<organism evidence="8 9">
    <name type="scientific">Aliivibrio fischeri</name>
    <name type="common">Vibrio fischeri</name>
    <dbReference type="NCBI Taxonomy" id="668"/>
    <lineage>
        <taxon>Bacteria</taxon>
        <taxon>Pseudomonadati</taxon>
        <taxon>Pseudomonadota</taxon>
        <taxon>Gammaproteobacteria</taxon>
        <taxon>Vibrionales</taxon>
        <taxon>Vibrionaceae</taxon>
        <taxon>Aliivibrio</taxon>
    </lineage>
</organism>